<dbReference type="SUPFAM" id="SSF55785">
    <property type="entry name" value="PYP-like sensor domain (PAS domain)"/>
    <property type="match status" value="1"/>
</dbReference>
<dbReference type="PANTHER" id="PTHR39966:SF3">
    <property type="entry name" value="DUF438 DOMAIN-CONTAINING PROTEIN"/>
    <property type="match status" value="1"/>
</dbReference>
<dbReference type="PANTHER" id="PTHR39966">
    <property type="entry name" value="BLL2471 PROTEIN-RELATED"/>
    <property type="match status" value="1"/>
</dbReference>
<dbReference type="EMBL" id="JAIMFO010000007">
    <property type="protein sequence ID" value="MBY4797937.1"/>
    <property type="molecule type" value="Genomic_DNA"/>
</dbReference>
<reference evidence="4 5" key="1">
    <citation type="submission" date="2021-08" db="EMBL/GenBank/DDBJ databases">
        <title>Collinsella faecalis sp. nov. isolated from swine faeces.</title>
        <authorList>
            <person name="Oh B.S."/>
            <person name="Lee J.H."/>
        </authorList>
    </citation>
    <scope>NUCLEOTIDE SEQUENCE [LARGE SCALE GENOMIC DNA]</scope>
    <source>
        <strain evidence="4 5">AGMB00827</strain>
    </source>
</reference>
<evidence type="ECO:0000313" key="4">
    <source>
        <dbReference type="EMBL" id="MBY4797937.1"/>
    </source>
</evidence>
<dbReference type="Gene3D" id="1.20.120.520">
    <property type="entry name" value="nmb1532 protein domain like"/>
    <property type="match status" value="1"/>
</dbReference>
<dbReference type="InterPro" id="IPR035965">
    <property type="entry name" value="PAS-like_dom_sf"/>
</dbReference>
<keyword evidence="5" id="KW-1185">Reference proteome</keyword>
<sequence length="510" mass="56119">MNRPDENNTLTDTVATLASMLKRLGAGADFETISHEFRQRFASVSAREISDAEQALIASGVPIEEIQRLCDVHATLFEGSISCAIPNDHPEQQAGHPVRIMRDENKEIGKRAEAAKAAAKKAKHLLEREDFPAAQAVLADAADQLSLSFVHYKRKEELLFPHLERHNITGPSTVMWGKDDEVRAAVARVFELIGNADEASIPAPQALSLAIDALSEAAAGALSMIDKEEHVLIPLALETLSATAWTQIADESPEFGFAYIANPPHWKADGLSLAEERIRENMQARSQTSQVPGGLTDRSNDVRSMPETPSASACGCSKGTEADISPVASSTQVLRTHQSSTASTATMSTNNVDIEHDRTPERIELSTGSFTVAELEAVLNTIPLDITFVDAKDTTQYFSHGDTRAFPRPKSCLGRNIYACHPPKSQAMVRHVMESFKRGDEDSFAFWIHKANRFLYIRYFAVRDQDGTYLGALETTQDITEIQALEGENRRGADMRRERAEQDQQAHPQA</sequence>
<organism evidence="4 5">
    <name type="scientific">Collinsella ureilytica</name>
    <dbReference type="NCBI Taxonomy" id="2869515"/>
    <lineage>
        <taxon>Bacteria</taxon>
        <taxon>Bacillati</taxon>
        <taxon>Actinomycetota</taxon>
        <taxon>Coriobacteriia</taxon>
        <taxon>Coriobacteriales</taxon>
        <taxon>Coriobacteriaceae</taxon>
        <taxon>Collinsella</taxon>
    </lineage>
</organism>
<feature type="domain" description="DUF438" evidence="3">
    <location>
        <begin position="17"/>
        <end position="82"/>
    </location>
</feature>
<accession>A0ABS7MKP1</accession>
<dbReference type="RefSeq" id="WP_222199659.1">
    <property type="nucleotide sequence ID" value="NZ_JAIMFO010000007.1"/>
</dbReference>
<proteinExistence type="predicted"/>
<dbReference type="InterPro" id="IPR007380">
    <property type="entry name" value="DUF438"/>
</dbReference>
<gene>
    <name evidence="4" type="ORF">K6V98_06205</name>
</gene>
<evidence type="ECO:0000259" key="2">
    <source>
        <dbReference type="Pfam" id="PF01814"/>
    </source>
</evidence>
<dbReference type="Proteomes" id="UP000700908">
    <property type="component" value="Unassembled WGS sequence"/>
</dbReference>
<comment type="caution">
    <text evidence="4">The sequence shown here is derived from an EMBL/GenBank/DDBJ whole genome shotgun (WGS) entry which is preliminary data.</text>
</comment>
<dbReference type="InterPro" id="IPR012312">
    <property type="entry name" value="Hemerythrin-like"/>
</dbReference>
<dbReference type="Gene3D" id="3.30.450.20">
    <property type="entry name" value="PAS domain"/>
    <property type="match status" value="1"/>
</dbReference>
<feature type="domain" description="Hemerythrin-like" evidence="2">
    <location>
        <begin position="96"/>
        <end position="236"/>
    </location>
</feature>
<protein>
    <submittedName>
        <fullName evidence="4">DUF438 domain-containing protein</fullName>
    </submittedName>
</protein>
<evidence type="ECO:0000313" key="5">
    <source>
        <dbReference type="Proteomes" id="UP000700908"/>
    </source>
</evidence>
<feature type="region of interest" description="Disordered" evidence="1">
    <location>
        <begin position="282"/>
        <end position="317"/>
    </location>
</feature>
<dbReference type="Pfam" id="PF04282">
    <property type="entry name" value="DUF438"/>
    <property type="match status" value="1"/>
</dbReference>
<feature type="compositionally biased region" description="Basic and acidic residues" evidence="1">
    <location>
        <begin position="487"/>
        <end position="504"/>
    </location>
</feature>
<feature type="region of interest" description="Disordered" evidence="1">
    <location>
        <begin position="487"/>
        <end position="510"/>
    </location>
</feature>
<dbReference type="Pfam" id="PF13596">
    <property type="entry name" value="PAS_10"/>
    <property type="match status" value="1"/>
</dbReference>
<dbReference type="Pfam" id="PF01814">
    <property type="entry name" value="Hemerythrin"/>
    <property type="match status" value="1"/>
</dbReference>
<evidence type="ECO:0000259" key="3">
    <source>
        <dbReference type="Pfam" id="PF04282"/>
    </source>
</evidence>
<name>A0ABS7MKP1_9ACTN</name>
<evidence type="ECO:0000256" key="1">
    <source>
        <dbReference type="SAM" id="MobiDB-lite"/>
    </source>
</evidence>